<evidence type="ECO:0000313" key="2">
    <source>
        <dbReference type="EMBL" id="NMB91964.1"/>
    </source>
</evidence>
<dbReference type="AlphaFoldDB" id="A0A7X9E7J5"/>
<protein>
    <submittedName>
        <fullName evidence="2">Divalent-cation tolerance protein CutA</fullName>
    </submittedName>
</protein>
<evidence type="ECO:0000313" key="3">
    <source>
        <dbReference type="Proteomes" id="UP000590542"/>
    </source>
</evidence>
<name>A0A7X9E7J5_UNCKA</name>
<dbReference type="Gene3D" id="3.30.70.120">
    <property type="match status" value="1"/>
</dbReference>
<comment type="caution">
    <text evidence="2">The sequence shown here is derived from an EMBL/GenBank/DDBJ whole genome shotgun (WGS) entry which is preliminary data.</text>
</comment>
<reference evidence="2 3" key="1">
    <citation type="journal article" date="2020" name="Biotechnol. Biofuels">
        <title>New insights from the biogas microbiome by comprehensive genome-resolved metagenomics of nearly 1600 species originating from multiple anaerobic digesters.</title>
        <authorList>
            <person name="Campanaro S."/>
            <person name="Treu L."/>
            <person name="Rodriguez-R L.M."/>
            <person name="Kovalovszki A."/>
            <person name="Ziels R.M."/>
            <person name="Maus I."/>
            <person name="Zhu X."/>
            <person name="Kougias P.G."/>
            <person name="Basile A."/>
            <person name="Luo G."/>
            <person name="Schluter A."/>
            <person name="Konstantinidis K.T."/>
            <person name="Angelidaki I."/>
        </authorList>
    </citation>
    <scope>NUCLEOTIDE SEQUENCE [LARGE SCALE GENOMIC DNA]</scope>
    <source>
        <strain evidence="2">AS27yjCOA_202</strain>
    </source>
</reference>
<dbReference type="Pfam" id="PF03091">
    <property type="entry name" value="CutA1"/>
    <property type="match status" value="1"/>
</dbReference>
<dbReference type="PANTHER" id="PTHR23419:SF8">
    <property type="entry name" value="FI09726P"/>
    <property type="match status" value="1"/>
</dbReference>
<evidence type="ECO:0000256" key="1">
    <source>
        <dbReference type="ARBA" id="ARBA00010169"/>
    </source>
</evidence>
<dbReference type="SUPFAM" id="SSF54913">
    <property type="entry name" value="GlnB-like"/>
    <property type="match status" value="1"/>
</dbReference>
<dbReference type="EMBL" id="JAAZNV010000013">
    <property type="protein sequence ID" value="NMB91964.1"/>
    <property type="molecule type" value="Genomic_DNA"/>
</dbReference>
<dbReference type="Proteomes" id="UP000590542">
    <property type="component" value="Unassembled WGS sequence"/>
</dbReference>
<accession>A0A7X9E7J5</accession>
<dbReference type="InterPro" id="IPR004323">
    <property type="entry name" value="Ion_tolerance_CutA"/>
</dbReference>
<organism evidence="2 3">
    <name type="scientific">candidate division WWE3 bacterium</name>
    <dbReference type="NCBI Taxonomy" id="2053526"/>
    <lineage>
        <taxon>Bacteria</taxon>
        <taxon>Katanobacteria</taxon>
    </lineage>
</organism>
<comment type="similarity">
    <text evidence="1">Belongs to the CutA family.</text>
</comment>
<sequence length="112" mass="13041">MTNMILVYMTCDSVEQAKDIGKKLMEKRLCACINIFPNIKPMFFWPPKSGKIDESDEVAMIVKTIKSKYKALEEEIYKIHSHDTPCIIAIPTEYVGEKYYNWLLSELEESIK</sequence>
<dbReference type="GO" id="GO:0010038">
    <property type="term" value="P:response to metal ion"/>
    <property type="evidence" value="ECO:0007669"/>
    <property type="project" value="InterPro"/>
</dbReference>
<proteinExistence type="inferred from homology"/>
<dbReference type="PANTHER" id="PTHR23419">
    <property type="entry name" value="DIVALENT CATION TOLERANCE CUTA-RELATED"/>
    <property type="match status" value="1"/>
</dbReference>
<dbReference type="InterPro" id="IPR015867">
    <property type="entry name" value="N-reg_PII/ATP_PRibTrfase_C"/>
</dbReference>
<dbReference type="GO" id="GO:0005507">
    <property type="term" value="F:copper ion binding"/>
    <property type="evidence" value="ECO:0007669"/>
    <property type="project" value="TreeGrafter"/>
</dbReference>
<dbReference type="InterPro" id="IPR011322">
    <property type="entry name" value="N-reg_PII-like_a/b"/>
</dbReference>
<gene>
    <name evidence="2" type="ORF">GYA37_03940</name>
</gene>